<evidence type="ECO:0000313" key="3">
    <source>
        <dbReference type="Proteomes" id="UP000694843"/>
    </source>
</evidence>
<evidence type="ECO:0000313" key="4">
    <source>
        <dbReference type="RefSeq" id="XP_018023716.1"/>
    </source>
</evidence>
<dbReference type="PANTHER" id="PTHR20873">
    <property type="entry name" value="L-SERYL-TRNA(SEC) KINASE"/>
    <property type="match status" value="1"/>
</dbReference>
<dbReference type="CTD" id="118672"/>
<accession>A0A8B7PEI7</accession>
<dbReference type="RefSeq" id="XP_018023716.1">
    <property type="nucleotide sequence ID" value="XM_018168227.2"/>
</dbReference>
<dbReference type="GO" id="GO:0005524">
    <property type="term" value="F:ATP binding"/>
    <property type="evidence" value="ECO:0007669"/>
    <property type="project" value="UniProtKB-KW"/>
</dbReference>
<gene>
    <name evidence="4" type="primary">LOC108679572</name>
</gene>
<dbReference type="PANTHER" id="PTHR20873:SF0">
    <property type="entry name" value="L-SERYL-TRNA(SEC) KINASE"/>
    <property type="match status" value="1"/>
</dbReference>
<organism evidence="3 4">
    <name type="scientific">Hyalella azteca</name>
    <name type="common">Amphipod</name>
    <dbReference type="NCBI Taxonomy" id="294128"/>
    <lineage>
        <taxon>Eukaryota</taxon>
        <taxon>Metazoa</taxon>
        <taxon>Ecdysozoa</taxon>
        <taxon>Arthropoda</taxon>
        <taxon>Crustacea</taxon>
        <taxon>Multicrustacea</taxon>
        <taxon>Malacostraca</taxon>
        <taxon>Eumalacostraca</taxon>
        <taxon>Peracarida</taxon>
        <taxon>Amphipoda</taxon>
        <taxon>Senticaudata</taxon>
        <taxon>Talitrida</taxon>
        <taxon>Talitroidea</taxon>
        <taxon>Hyalellidae</taxon>
        <taxon>Hyalella</taxon>
    </lineage>
</organism>
<name>A0A8B7PEI7_HYAAZ</name>
<dbReference type="InterPro" id="IPR052648">
    <property type="entry name" value="Ser-tRNA(Sec)_kinase"/>
</dbReference>
<dbReference type="KEGG" id="hazt:108679572"/>
<dbReference type="InterPro" id="IPR013641">
    <property type="entry name" value="KTI12/PSTK"/>
</dbReference>
<protein>
    <submittedName>
        <fullName evidence="4">Uncharacterized protein LOC108679572</fullName>
    </submittedName>
</protein>
<keyword evidence="3" id="KW-1185">Reference proteome</keyword>
<dbReference type="SUPFAM" id="SSF52540">
    <property type="entry name" value="P-loop containing nucleoside triphosphate hydrolases"/>
    <property type="match status" value="1"/>
</dbReference>
<reference evidence="4" key="1">
    <citation type="submission" date="2025-08" db="UniProtKB">
        <authorList>
            <consortium name="RefSeq"/>
        </authorList>
    </citation>
    <scope>IDENTIFICATION</scope>
    <source>
        <tissue evidence="4">Whole organism</tissue>
    </source>
</reference>
<dbReference type="GO" id="GO:0000049">
    <property type="term" value="F:tRNA binding"/>
    <property type="evidence" value="ECO:0007669"/>
    <property type="project" value="TreeGrafter"/>
</dbReference>
<dbReference type="Proteomes" id="UP000694843">
    <property type="component" value="Unplaced"/>
</dbReference>
<dbReference type="AlphaFoldDB" id="A0A8B7PEI7"/>
<dbReference type="Gene3D" id="3.40.50.300">
    <property type="entry name" value="P-loop containing nucleotide triphosphate hydrolases"/>
    <property type="match status" value="1"/>
</dbReference>
<dbReference type="InterPro" id="IPR027417">
    <property type="entry name" value="P-loop_NTPase"/>
</dbReference>
<dbReference type="Pfam" id="PF08433">
    <property type="entry name" value="KTI12"/>
    <property type="match status" value="1"/>
</dbReference>
<evidence type="ECO:0000256" key="2">
    <source>
        <dbReference type="ARBA" id="ARBA00022840"/>
    </source>
</evidence>
<keyword evidence="2" id="KW-0067">ATP-binding</keyword>
<evidence type="ECO:0000256" key="1">
    <source>
        <dbReference type="ARBA" id="ARBA00022741"/>
    </source>
</evidence>
<dbReference type="GO" id="GO:0016301">
    <property type="term" value="F:kinase activity"/>
    <property type="evidence" value="ECO:0007669"/>
    <property type="project" value="TreeGrafter"/>
</dbReference>
<proteinExistence type="predicted"/>
<dbReference type="OrthoDB" id="9972657at2759"/>
<dbReference type="GeneID" id="108679572"/>
<sequence length="402" mass="45208">MSKISIVLVCGLPASGKTSVCKYLLRSSNNSKIPVRSENTKCENIGSSNNSKIPVTSENTKCENIQTTLTCCNTETESITASSKSFSYIHVCYDRLIPLAEQEKYASLARGLECGKDTEEDSIKCMYLKAARKEVLMKVETLLRILSGDETAALSELEKLVSKWPISLSLSLLFPGSFVILVDDNFYYESMRLEYYSLASKYKTGFCEIVLRCSLNECLQRNALRAMEERVPDEVIERMASKCDFDSYLKTDDLSCVRVVLESTNGSDLSTLEYKIILEKAFWASLNMPVDNSSLLLRHEALVKQAADSRQICSKNIIHRADNILKKNVSQIVNDFKAGAYKCDSGIGVRDVVSVANEVKNTLREELKRQMSALGPDHVEHFMLSLNDSFHRELRRRLLTTS</sequence>
<keyword evidence="1" id="KW-0547">Nucleotide-binding</keyword>